<sequence length="142" mass="15176">MLSGLRSSVRIRIGMGVWRQRRIRMLSSSSETNSESSNRRFAALWGNGDYGRLGLGSLDSQWTPVVCSSSAFHSQSLRSIACGGAHTLFLTEKDNSPLTIEKGWELLLLGVGGVGDAKSTAMAVSQIGQIFGFLLVGLLEGG</sequence>
<evidence type="ECO:0000313" key="2">
    <source>
        <dbReference type="EMBL" id="KAK6923522.1"/>
    </source>
</evidence>
<protein>
    <submittedName>
        <fullName evidence="2">Regulator of chromosome condensation, RCC1</fullName>
    </submittedName>
</protein>
<dbReference type="EMBL" id="JBAMMX010000018">
    <property type="protein sequence ID" value="KAK6923522.1"/>
    <property type="molecule type" value="Genomic_DNA"/>
</dbReference>
<dbReference type="InterPro" id="IPR009091">
    <property type="entry name" value="RCC1/BLIP-II"/>
</dbReference>
<keyword evidence="3" id="KW-1185">Reference proteome</keyword>
<reference evidence="2 3" key="1">
    <citation type="submission" date="2023-12" db="EMBL/GenBank/DDBJ databases">
        <title>A high-quality genome assembly for Dillenia turbinata (Dilleniales).</title>
        <authorList>
            <person name="Chanderbali A."/>
        </authorList>
    </citation>
    <scope>NUCLEOTIDE SEQUENCE [LARGE SCALE GENOMIC DNA]</scope>
    <source>
        <strain evidence="2">LSX21</strain>
        <tissue evidence="2">Leaf</tissue>
    </source>
</reference>
<dbReference type="Proteomes" id="UP001370490">
    <property type="component" value="Unassembled WGS sequence"/>
</dbReference>
<dbReference type="PROSITE" id="PS50012">
    <property type="entry name" value="RCC1_3"/>
    <property type="match status" value="1"/>
</dbReference>
<comment type="caution">
    <text evidence="2">The sequence shown here is derived from an EMBL/GenBank/DDBJ whole genome shotgun (WGS) entry which is preliminary data.</text>
</comment>
<dbReference type="AlphaFoldDB" id="A0AAN8Z3P9"/>
<proteinExistence type="predicted"/>
<evidence type="ECO:0000256" key="1">
    <source>
        <dbReference type="PROSITE-ProRule" id="PRU00235"/>
    </source>
</evidence>
<dbReference type="Pfam" id="PF00415">
    <property type="entry name" value="RCC1"/>
    <property type="match status" value="1"/>
</dbReference>
<accession>A0AAN8Z3P9</accession>
<organism evidence="2 3">
    <name type="scientific">Dillenia turbinata</name>
    <dbReference type="NCBI Taxonomy" id="194707"/>
    <lineage>
        <taxon>Eukaryota</taxon>
        <taxon>Viridiplantae</taxon>
        <taxon>Streptophyta</taxon>
        <taxon>Embryophyta</taxon>
        <taxon>Tracheophyta</taxon>
        <taxon>Spermatophyta</taxon>
        <taxon>Magnoliopsida</taxon>
        <taxon>eudicotyledons</taxon>
        <taxon>Gunneridae</taxon>
        <taxon>Pentapetalae</taxon>
        <taxon>Dilleniales</taxon>
        <taxon>Dilleniaceae</taxon>
        <taxon>Dillenia</taxon>
    </lineage>
</organism>
<feature type="repeat" description="RCC1" evidence="1">
    <location>
        <begin position="40"/>
        <end position="93"/>
    </location>
</feature>
<dbReference type="SUPFAM" id="SSF50985">
    <property type="entry name" value="RCC1/BLIP-II"/>
    <property type="match status" value="1"/>
</dbReference>
<evidence type="ECO:0000313" key="3">
    <source>
        <dbReference type="Proteomes" id="UP001370490"/>
    </source>
</evidence>
<dbReference type="Gene3D" id="2.130.10.30">
    <property type="entry name" value="Regulator of chromosome condensation 1/beta-lactamase-inhibitor protein II"/>
    <property type="match status" value="1"/>
</dbReference>
<name>A0AAN8Z3P9_9MAGN</name>
<gene>
    <name evidence="2" type="ORF">RJ641_011826</name>
</gene>
<dbReference type="InterPro" id="IPR000408">
    <property type="entry name" value="Reg_chr_condens"/>
</dbReference>